<evidence type="ECO:0000313" key="8">
    <source>
        <dbReference type="EMBL" id="KAK3280149.1"/>
    </source>
</evidence>
<feature type="region of interest" description="Disordered" evidence="6">
    <location>
        <begin position="505"/>
        <end position="524"/>
    </location>
</feature>
<feature type="compositionally biased region" description="Polar residues" evidence="6">
    <location>
        <begin position="193"/>
        <end position="210"/>
    </location>
</feature>
<comment type="similarity">
    <text evidence="2">Belongs to the MsrB Met sulfoxide reductase family.</text>
</comment>
<dbReference type="PANTHER" id="PTHR46081">
    <property type="entry name" value="PEPTIDE METHIONINE SULFOXIDE REDUCTASE 2"/>
    <property type="match status" value="1"/>
</dbReference>
<evidence type="ECO:0000256" key="1">
    <source>
        <dbReference type="ARBA" id="ARBA00001947"/>
    </source>
</evidence>
<protein>
    <submittedName>
        <fullName evidence="8">Peptide methionine sulfoxide reductase B2, chloroplastic</fullName>
    </submittedName>
</protein>
<dbReference type="GO" id="GO:0046872">
    <property type="term" value="F:metal ion binding"/>
    <property type="evidence" value="ECO:0007669"/>
    <property type="project" value="UniProtKB-KW"/>
</dbReference>
<dbReference type="InterPro" id="IPR028427">
    <property type="entry name" value="Met_Sox_Rdtase_MsrB"/>
</dbReference>
<evidence type="ECO:0000313" key="9">
    <source>
        <dbReference type="Proteomes" id="UP001190700"/>
    </source>
</evidence>
<dbReference type="EMBL" id="LGRX02004511">
    <property type="protein sequence ID" value="KAK3280149.1"/>
    <property type="molecule type" value="Genomic_DNA"/>
</dbReference>
<keyword evidence="5" id="KW-0560">Oxidoreductase</keyword>
<feature type="region of interest" description="Disordered" evidence="6">
    <location>
        <begin position="1"/>
        <end position="41"/>
    </location>
</feature>
<keyword evidence="4" id="KW-0862">Zinc</keyword>
<keyword evidence="3" id="KW-0479">Metal-binding</keyword>
<dbReference type="Pfam" id="PF01641">
    <property type="entry name" value="SelR"/>
    <property type="match status" value="1"/>
</dbReference>
<evidence type="ECO:0000259" key="7">
    <source>
        <dbReference type="PROSITE" id="PS51790"/>
    </source>
</evidence>
<dbReference type="SUPFAM" id="SSF51316">
    <property type="entry name" value="Mss4-like"/>
    <property type="match status" value="1"/>
</dbReference>
<gene>
    <name evidence="8" type="ORF">CYMTET_11999</name>
</gene>
<evidence type="ECO:0000256" key="2">
    <source>
        <dbReference type="ARBA" id="ARBA00007174"/>
    </source>
</evidence>
<organism evidence="8 9">
    <name type="scientific">Cymbomonas tetramitiformis</name>
    <dbReference type="NCBI Taxonomy" id="36881"/>
    <lineage>
        <taxon>Eukaryota</taxon>
        <taxon>Viridiplantae</taxon>
        <taxon>Chlorophyta</taxon>
        <taxon>Pyramimonadophyceae</taxon>
        <taxon>Pyramimonadales</taxon>
        <taxon>Pyramimonadaceae</taxon>
        <taxon>Cymbomonas</taxon>
    </lineage>
</organism>
<feature type="compositionally biased region" description="Low complexity" evidence="6">
    <location>
        <begin position="27"/>
        <end position="38"/>
    </location>
</feature>
<evidence type="ECO:0000256" key="5">
    <source>
        <dbReference type="ARBA" id="ARBA00023002"/>
    </source>
</evidence>
<dbReference type="AlphaFoldDB" id="A0AAE0GL96"/>
<dbReference type="Proteomes" id="UP001190700">
    <property type="component" value="Unassembled WGS sequence"/>
</dbReference>
<dbReference type="GO" id="GO:0006979">
    <property type="term" value="P:response to oxidative stress"/>
    <property type="evidence" value="ECO:0007669"/>
    <property type="project" value="InterPro"/>
</dbReference>
<accession>A0AAE0GL96</accession>
<feature type="compositionally biased region" description="Basic and acidic residues" evidence="6">
    <location>
        <begin position="276"/>
        <end position="288"/>
    </location>
</feature>
<dbReference type="PROSITE" id="PS51790">
    <property type="entry name" value="MSRB"/>
    <property type="match status" value="1"/>
</dbReference>
<proteinExistence type="inferred from homology"/>
<dbReference type="GO" id="GO:0033743">
    <property type="term" value="F:peptide-methionine (R)-S-oxide reductase activity"/>
    <property type="evidence" value="ECO:0007669"/>
    <property type="project" value="InterPro"/>
</dbReference>
<dbReference type="InterPro" id="IPR011057">
    <property type="entry name" value="Mss4-like_sf"/>
</dbReference>
<feature type="compositionally biased region" description="Low complexity" evidence="6">
    <location>
        <begin position="149"/>
        <end position="189"/>
    </location>
</feature>
<feature type="region of interest" description="Disordered" evidence="6">
    <location>
        <begin position="94"/>
        <end position="249"/>
    </location>
</feature>
<feature type="compositionally biased region" description="Polar residues" evidence="6">
    <location>
        <begin position="109"/>
        <end position="125"/>
    </location>
</feature>
<dbReference type="Gene3D" id="2.170.150.20">
    <property type="entry name" value="Peptide methionine sulfoxide reductase"/>
    <property type="match status" value="1"/>
</dbReference>
<evidence type="ECO:0000256" key="3">
    <source>
        <dbReference type="ARBA" id="ARBA00022723"/>
    </source>
</evidence>
<evidence type="ECO:0000256" key="4">
    <source>
        <dbReference type="ARBA" id="ARBA00022833"/>
    </source>
</evidence>
<name>A0AAE0GL96_9CHLO</name>
<feature type="domain" description="MsrB" evidence="7">
    <location>
        <begin position="269"/>
        <end position="402"/>
    </location>
</feature>
<evidence type="ECO:0000256" key="6">
    <source>
        <dbReference type="SAM" id="MobiDB-lite"/>
    </source>
</evidence>
<dbReference type="InterPro" id="IPR002579">
    <property type="entry name" value="Met_Sox_Rdtase_MsrB_dom"/>
</dbReference>
<keyword evidence="9" id="KW-1185">Reference proteome</keyword>
<dbReference type="PANTHER" id="PTHR46081:SF8">
    <property type="entry name" value="PEPTIDE METHIONINE SULFOXIDE REDUCTASE 2"/>
    <property type="match status" value="1"/>
</dbReference>
<comment type="cofactor">
    <cofactor evidence="1">
        <name>Zn(2+)</name>
        <dbReference type="ChEBI" id="CHEBI:29105"/>
    </cofactor>
</comment>
<dbReference type="GO" id="GO:0030091">
    <property type="term" value="P:protein repair"/>
    <property type="evidence" value="ECO:0007669"/>
    <property type="project" value="InterPro"/>
</dbReference>
<reference evidence="8 9" key="1">
    <citation type="journal article" date="2015" name="Genome Biol. Evol.">
        <title>Comparative Genomics of a Bacterivorous Green Alga Reveals Evolutionary Causalities and Consequences of Phago-Mixotrophic Mode of Nutrition.</title>
        <authorList>
            <person name="Burns J.A."/>
            <person name="Paasch A."/>
            <person name="Narechania A."/>
            <person name="Kim E."/>
        </authorList>
    </citation>
    <scope>NUCLEOTIDE SEQUENCE [LARGE SCALE GENOMIC DNA]</scope>
    <source>
        <strain evidence="8 9">PLY_AMNH</strain>
    </source>
</reference>
<comment type="caution">
    <text evidence="8">The sequence shown here is derived from an EMBL/GenBank/DDBJ whole genome shotgun (WGS) entry which is preliminary data.</text>
</comment>
<sequence length="618" mass="66539">MPSMDSQAPPPPNLSSELPVETGLIDPAAPTSPTPGSSECSEKLVLPAASLGGLRYTFASAVDVKEIHAARRSSFTGASPKIALPEGRPISKSVFVPPLRRDSGIPASPSASQGLLSETRISSAPRTPGAGGGFISGIPPPPSSDAVTSSAHSAIPSALSPAISATPASSSIPASPSSSVATPRSSSIPRLPASTQPQRKLSLDSPTASPSALRPPSQFSRAQLPTPEKPGFAGDTPDPSIVRPTSYKQRQEFAKRVQEEEYSVSADFATQAGHSLSEEEKHVIENKGTEPAGSGTYDTFFPGQGYFACRKCGAPIYSYEAKFKTGCGWPAFDKCYTGSIKMRREEDDRVEIMCMCSAHLGHIFDNEDRRGKRSPIYEVSDHREVSLLSGFTNSVSAQCASTDAPAAQEYADDAMSQGPSAESILSQEYRASIQLVPEAEREPDPLVSRAEWWRALAWHQAHREEIEGHTACYEDEEDSKDEENLEDVENIDGVYVWVDGLPRPTSQRSRMMDPRGVHSAPPLDHGSIEAAETKAEEDKLVSLTLHLHSSLYGDGRPHQPRLSSGVDMTAATSAALTQEWKDVLHLRQRQREGTFYLGGHAYSTTTWRGSKLNSGEPW</sequence>
<feature type="region of interest" description="Disordered" evidence="6">
    <location>
        <begin position="273"/>
        <end position="295"/>
    </location>
</feature>